<organism evidence="1 2">
    <name type="scientific">Marinobacterium maritimum</name>
    <dbReference type="NCBI Taxonomy" id="500162"/>
    <lineage>
        <taxon>Bacteria</taxon>
        <taxon>Pseudomonadati</taxon>
        <taxon>Pseudomonadota</taxon>
        <taxon>Gammaproteobacteria</taxon>
        <taxon>Oceanospirillales</taxon>
        <taxon>Oceanospirillaceae</taxon>
        <taxon>Marinobacterium</taxon>
    </lineage>
</organism>
<dbReference type="RefSeq" id="WP_343801438.1">
    <property type="nucleotide sequence ID" value="NZ_BAAAET010000001.1"/>
</dbReference>
<reference evidence="2" key="1">
    <citation type="journal article" date="2019" name="Int. J. Syst. Evol. Microbiol.">
        <title>The Global Catalogue of Microorganisms (GCM) 10K type strain sequencing project: providing services to taxonomists for standard genome sequencing and annotation.</title>
        <authorList>
            <consortium name="The Broad Institute Genomics Platform"/>
            <consortium name="The Broad Institute Genome Sequencing Center for Infectious Disease"/>
            <person name="Wu L."/>
            <person name="Ma J."/>
        </authorList>
    </citation>
    <scope>NUCLEOTIDE SEQUENCE [LARGE SCALE GENOMIC DNA]</scope>
    <source>
        <strain evidence="2">JCM 15134</strain>
    </source>
</reference>
<evidence type="ECO:0000313" key="2">
    <source>
        <dbReference type="Proteomes" id="UP001499915"/>
    </source>
</evidence>
<dbReference type="Pfam" id="PF08891">
    <property type="entry name" value="YfcL"/>
    <property type="match status" value="1"/>
</dbReference>
<evidence type="ECO:0008006" key="3">
    <source>
        <dbReference type="Google" id="ProtNLM"/>
    </source>
</evidence>
<dbReference type="Proteomes" id="UP001499915">
    <property type="component" value="Unassembled WGS sequence"/>
</dbReference>
<dbReference type="EMBL" id="BAAAET010000001">
    <property type="protein sequence ID" value="GAA0682241.1"/>
    <property type="molecule type" value="Genomic_DNA"/>
</dbReference>
<gene>
    <name evidence="1" type="ORF">GCM10009104_03840</name>
</gene>
<protein>
    <recommendedName>
        <fullName evidence="3">YfcL protein</fullName>
    </recommendedName>
</protein>
<evidence type="ECO:0000313" key="1">
    <source>
        <dbReference type="EMBL" id="GAA0682241.1"/>
    </source>
</evidence>
<proteinExistence type="predicted"/>
<keyword evidence="2" id="KW-1185">Reference proteome</keyword>
<accession>A0ABP3T5G2</accession>
<comment type="caution">
    <text evidence="1">The sequence shown here is derived from an EMBL/GenBank/DDBJ whole genome shotgun (WGS) entry which is preliminary data.</text>
</comment>
<dbReference type="InterPro" id="IPR014987">
    <property type="entry name" value="UPF_YfcL"/>
</dbReference>
<name>A0ABP3T5G2_9GAMM</name>
<sequence length="93" mass="10273">MSESLIDLTESRLLAREQSALDNPDELFYCSYLIGHLNLVAAELPESNEAFLHNVQESLDNAFAVDQLSDQDKSGIKSLWKDVCGETESPVAS</sequence>